<evidence type="ECO:0000313" key="1">
    <source>
        <dbReference type="EMBL" id="MXP62783.1"/>
    </source>
</evidence>
<dbReference type="InterPro" id="IPR016891">
    <property type="entry name" value="DUF2321"/>
</dbReference>
<reference evidence="1 2" key="1">
    <citation type="submission" date="2019-03" db="EMBL/GenBank/DDBJ databases">
        <title>Roseomonas sp. a novel Roseomonas species isolated from Sea whip Gorgonian.</title>
        <authorList>
            <person name="Li F."/>
            <person name="Pan X."/>
            <person name="Huang S."/>
            <person name="Li Z."/>
            <person name="Meng B."/>
        </authorList>
    </citation>
    <scope>NUCLEOTIDE SEQUENCE [LARGE SCALE GENOMIC DNA]</scope>
    <source>
        <strain evidence="1 2">M0104</strain>
    </source>
</reference>
<dbReference type="Pfam" id="PF10083">
    <property type="entry name" value="DUF2321"/>
    <property type="match status" value="1"/>
</dbReference>
<organism evidence="1 2">
    <name type="scientific">Teichococcus coralli</name>
    <dbReference type="NCBI Taxonomy" id="2545983"/>
    <lineage>
        <taxon>Bacteria</taxon>
        <taxon>Pseudomonadati</taxon>
        <taxon>Pseudomonadota</taxon>
        <taxon>Alphaproteobacteria</taxon>
        <taxon>Acetobacterales</taxon>
        <taxon>Roseomonadaceae</taxon>
        <taxon>Roseomonas</taxon>
    </lineage>
</organism>
<evidence type="ECO:0000313" key="2">
    <source>
        <dbReference type="Proteomes" id="UP000460715"/>
    </source>
</evidence>
<dbReference type="EMBL" id="SNVJ01000003">
    <property type="protein sequence ID" value="MXP62783.1"/>
    <property type="molecule type" value="Genomic_DNA"/>
</dbReference>
<gene>
    <name evidence="1" type="ORF">E0493_05390</name>
</gene>
<dbReference type="Proteomes" id="UP000460715">
    <property type="component" value="Unassembled WGS sequence"/>
</dbReference>
<sequence>MREGYDVMQVCVNGHQINSSAQSMPQFNQPFCDQCGAETITACPECRTPIPGYYYASGVLSVSRVPVPNNCTQCGVAYPWRQATLASAVEIFELELDGQDASDAAALLPLIASDNPRTEVAALKLKRLMSKMAKPAYDITIKVISDLASETAKKTFGMKP</sequence>
<proteinExistence type="predicted"/>
<dbReference type="AlphaFoldDB" id="A0A845B573"/>
<name>A0A845B573_9PROT</name>
<dbReference type="OrthoDB" id="2328009at2"/>
<protein>
    <submittedName>
        <fullName evidence="1">DUF2321 domain-containing protein</fullName>
    </submittedName>
</protein>
<dbReference type="RefSeq" id="WP_160935889.1">
    <property type="nucleotide sequence ID" value="NZ_SNVJ01000003.1"/>
</dbReference>
<comment type="caution">
    <text evidence="1">The sequence shown here is derived from an EMBL/GenBank/DDBJ whole genome shotgun (WGS) entry which is preliminary data.</text>
</comment>
<keyword evidence="2" id="KW-1185">Reference proteome</keyword>
<accession>A0A845B573</accession>